<keyword evidence="1" id="KW-0805">Transcription regulation</keyword>
<dbReference type="InterPro" id="IPR036390">
    <property type="entry name" value="WH_DNA-bd_sf"/>
</dbReference>
<dbReference type="PROSITE" id="PS50995">
    <property type="entry name" value="HTH_MARR_2"/>
    <property type="match status" value="1"/>
</dbReference>
<dbReference type="PANTHER" id="PTHR42756:SF1">
    <property type="entry name" value="TRANSCRIPTIONAL REPRESSOR OF EMRAB OPERON"/>
    <property type="match status" value="1"/>
</dbReference>
<evidence type="ECO:0000313" key="6">
    <source>
        <dbReference type="Proteomes" id="UP000198508"/>
    </source>
</evidence>
<dbReference type="EMBL" id="FOIM01000015">
    <property type="protein sequence ID" value="SET81036.1"/>
    <property type="molecule type" value="Genomic_DNA"/>
</dbReference>
<dbReference type="RefSeq" id="WP_092365180.1">
    <property type="nucleotide sequence ID" value="NZ_CAKXUV010000027.1"/>
</dbReference>
<keyword evidence="2 5" id="KW-0238">DNA-binding</keyword>
<evidence type="ECO:0000256" key="1">
    <source>
        <dbReference type="ARBA" id="ARBA00023015"/>
    </source>
</evidence>
<organism evidence="5 6">
    <name type="scientific">Enterocloster lavalensis</name>
    <dbReference type="NCBI Taxonomy" id="460384"/>
    <lineage>
        <taxon>Bacteria</taxon>
        <taxon>Bacillati</taxon>
        <taxon>Bacillota</taxon>
        <taxon>Clostridia</taxon>
        <taxon>Lachnospirales</taxon>
        <taxon>Lachnospiraceae</taxon>
        <taxon>Enterocloster</taxon>
    </lineage>
</organism>
<protein>
    <submittedName>
        <fullName evidence="5">DNA-binding transcriptional regulator, MarR family</fullName>
    </submittedName>
</protein>
<dbReference type="GO" id="GO:0003677">
    <property type="term" value="F:DNA binding"/>
    <property type="evidence" value="ECO:0007669"/>
    <property type="project" value="UniProtKB-KW"/>
</dbReference>
<dbReference type="InterPro" id="IPR000835">
    <property type="entry name" value="HTH_MarR-typ"/>
</dbReference>
<dbReference type="PRINTS" id="PR00598">
    <property type="entry name" value="HTHMARR"/>
</dbReference>
<dbReference type="STRING" id="460384.SAMN05216313_11559"/>
<evidence type="ECO:0000256" key="3">
    <source>
        <dbReference type="ARBA" id="ARBA00023163"/>
    </source>
</evidence>
<keyword evidence="6" id="KW-1185">Reference proteome</keyword>
<accession>A0A1I0HBA1</accession>
<dbReference type="Gene3D" id="1.10.10.10">
    <property type="entry name" value="Winged helix-like DNA-binding domain superfamily/Winged helix DNA-binding domain"/>
    <property type="match status" value="1"/>
</dbReference>
<gene>
    <name evidence="5" type="ORF">SAMN05216313_11559</name>
</gene>
<dbReference type="PANTHER" id="PTHR42756">
    <property type="entry name" value="TRANSCRIPTIONAL REGULATOR, MARR"/>
    <property type="match status" value="1"/>
</dbReference>
<dbReference type="NCBIfam" id="NF045593">
    <property type="entry name" value="bilirub_TF_BilQ"/>
    <property type="match status" value="1"/>
</dbReference>
<dbReference type="Proteomes" id="UP000198508">
    <property type="component" value="Unassembled WGS sequence"/>
</dbReference>
<dbReference type="AlphaFoldDB" id="A0A1I0HBA1"/>
<evidence type="ECO:0000313" key="5">
    <source>
        <dbReference type="EMBL" id="SET81036.1"/>
    </source>
</evidence>
<sequence length="149" mass="16979">MIRSFAYFITLLRKDFAEYCGRKLEEIGLSQGLLFFILYIGKHPGCSPRELAVALKMDSGHVARSLTRLEQAGFIFQKLNPRDRRAHILELTAKGREAFDLSHALFFQWDREILSGLEPEERQILLSLLERLTEDRRGTCGEGASGHGL</sequence>
<dbReference type="Pfam" id="PF12802">
    <property type="entry name" value="MarR_2"/>
    <property type="match status" value="1"/>
</dbReference>
<reference evidence="6" key="1">
    <citation type="submission" date="2016-10" db="EMBL/GenBank/DDBJ databases">
        <authorList>
            <person name="Varghese N."/>
            <person name="Submissions S."/>
        </authorList>
    </citation>
    <scope>NUCLEOTIDE SEQUENCE [LARGE SCALE GENOMIC DNA]</scope>
    <source>
        <strain evidence="6">NLAE-zl-G277</strain>
    </source>
</reference>
<dbReference type="SUPFAM" id="SSF46785">
    <property type="entry name" value="Winged helix' DNA-binding domain"/>
    <property type="match status" value="1"/>
</dbReference>
<keyword evidence="3" id="KW-0804">Transcription</keyword>
<evidence type="ECO:0000259" key="4">
    <source>
        <dbReference type="PROSITE" id="PS50995"/>
    </source>
</evidence>
<proteinExistence type="predicted"/>
<feature type="domain" description="HTH marR-type" evidence="4">
    <location>
        <begin position="1"/>
        <end position="134"/>
    </location>
</feature>
<dbReference type="SMART" id="SM00347">
    <property type="entry name" value="HTH_MARR"/>
    <property type="match status" value="1"/>
</dbReference>
<evidence type="ECO:0000256" key="2">
    <source>
        <dbReference type="ARBA" id="ARBA00023125"/>
    </source>
</evidence>
<dbReference type="GO" id="GO:0003700">
    <property type="term" value="F:DNA-binding transcription factor activity"/>
    <property type="evidence" value="ECO:0007669"/>
    <property type="project" value="InterPro"/>
</dbReference>
<dbReference type="InterPro" id="IPR054630">
    <property type="entry name" value="BilQ"/>
</dbReference>
<dbReference type="InterPro" id="IPR036388">
    <property type="entry name" value="WH-like_DNA-bd_sf"/>
</dbReference>
<name>A0A1I0HBA1_9FIRM</name>